<dbReference type="PROSITE" id="PS52016">
    <property type="entry name" value="TONB_DEPENDENT_REC_3"/>
    <property type="match status" value="1"/>
</dbReference>
<keyword evidence="14" id="KW-0732">Signal</keyword>
<keyword evidence="6" id="KW-0408">Iron</keyword>
<keyword evidence="9 11" id="KW-0472">Membrane</keyword>
<feature type="signal peptide" evidence="14">
    <location>
        <begin position="1"/>
        <end position="27"/>
    </location>
</feature>
<keyword evidence="2 11" id="KW-0813">Transport</keyword>
<comment type="subcellular location">
    <subcellularLocation>
        <location evidence="1 11">Cell outer membrane</location>
        <topology evidence="1 11">Multi-pass membrane protein</topology>
    </subcellularLocation>
</comment>
<evidence type="ECO:0000259" key="15">
    <source>
        <dbReference type="Pfam" id="PF00593"/>
    </source>
</evidence>
<feature type="chain" id="PRO_5047095214" evidence="14">
    <location>
        <begin position="28"/>
        <end position="762"/>
    </location>
</feature>
<keyword evidence="4" id="KW-0410">Iron transport</keyword>
<dbReference type="EMBL" id="JAHWXP010000003">
    <property type="protein sequence ID" value="MBY8337711.1"/>
    <property type="molecule type" value="Genomic_DNA"/>
</dbReference>
<sequence length="762" mass="82315">MTVSTYRTVLATALGTSALMWAMPAQAQAQTPQDDSPDGYVGNQADDSDMDGEIIVTARRRDEALQDTPVAITAINTQTLDNRGTTTIGDIQGLSPNLLITNQNSGAAAANLSIRGLTYADVEKSAEPTVGVVIDGVFIGTSTGQFLDFFDIEQVEVLRGPQGTLFGRNTIGGVINIRRTRPTGQFGVKAEATYGEYGTFATRAVINTPMLGDTVSGKFFYFHTESDGYYTDYFTGDRRGGSNNENYGLSIKVGDGGPFEGLLTLEQQEQSFDVVNAPITQTGEVFCGFMPAIECNRNTTSDLYTVFTEPFKSSYKAPAGTLEMNLDLGSLALTSITSYRESHENQGQDFDGSSVDLYKVRRLQNYDQFSQELRAAGNFTDNFDFVIGGYYFNSNYDLIQYTSVFGFQPGVDASTTDNNPQSVVGSVESFALFGDFNLSLSDTVRVSFGGRYTTDTKELSNGFAQTGLVGQGEATFKKFTPKLGVDWRPNEDLMVYASYSQGFRSGGFSPRAATAATASRPYEPEVVDSFELGTKLSFGRTQFNFAGFYSKYNDLQANTTIPGGPTGNQTITDNVASATIWGLEADFTSRLTSELTINGALGYLNNEVDGFIVGNVSPVNGNIIPFDYSNNNLIYNPKITGSIGATYDQPTSFGSMVGNVTFRYIDPYDQQISLGPLSGDLANGPVIVNGNDPRVRSDAQTLLDASIRANFEIGGARAYASVFVRNLLDDRGPNAAFTVAGLFSFSSAREPRIFGASLGFDF</sequence>
<evidence type="ECO:0000256" key="7">
    <source>
        <dbReference type="ARBA" id="ARBA00023065"/>
    </source>
</evidence>
<evidence type="ECO:0000256" key="6">
    <source>
        <dbReference type="ARBA" id="ARBA00023004"/>
    </source>
</evidence>
<dbReference type="PANTHER" id="PTHR32552:SF81">
    <property type="entry name" value="TONB-DEPENDENT OUTER MEMBRANE RECEPTOR"/>
    <property type="match status" value="1"/>
</dbReference>
<keyword evidence="10 11" id="KW-0998">Cell outer membrane</keyword>
<name>A0ABS7PF58_9SPHN</name>
<keyword evidence="7" id="KW-0406">Ion transport</keyword>
<evidence type="ECO:0000256" key="1">
    <source>
        <dbReference type="ARBA" id="ARBA00004571"/>
    </source>
</evidence>
<accession>A0ABS7PF58</accession>
<feature type="domain" description="TonB-dependent receptor plug" evidence="16">
    <location>
        <begin position="65"/>
        <end position="174"/>
    </location>
</feature>
<dbReference type="InterPro" id="IPR000531">
    <property type="entry name" value="Beta-barrel_TonB"/>
</dbReference>
<dbReference type="Pfam" id="PF07715">
    <property type="entry name" value="Plug"/>
    <property type="match status" value="1"/>
</dbReference>
<evidence type="ECO:0000313" key="18">
    <source>
        <dbReference type="Proteomes" id="UP000759298"/>
    </source>
</evidence>
<reference evidence="17 18" key="1">
    <citation type="submission" date="2021-07" db="EMBL/GenBank/DDBJ databases">
        <title>Alteriqipengyuania abyssalis NZ-12B nov, sp.nov isolated from deep sea sponge in pacific ocean.</title>
        <authorList>
            <person name="Tareen S."/>
            <person name="Wink J."/>
        </authorList>
    </citation>
    <scope>NUCLEOTIDE SEQUENCE [LARGE SCALE GENOMIC DNA]</scope>
    <source>
        <strain evidence="17 18">NZ-12B</strain>
    </source>
</reference>
<dbReference type="PANTHER" id="PTHR32552">
    <property type="entry name" value="FERRICHROME IRON RECEPTOR-RELATED"/>
    <property type="match status" value="1"/>
</dbReference>
<evidence type="ECO:0000256" key="9">
    <source>
        <dbReference type="ARBA" id="ARBA00023136"/>
    </source>
</evidence>
<evidence type="ECO:0000313" key="17">
    <source>
        <dbReference type="EMBL" id="MBY8337711.1"/>
    </source>
</evidence>
<keyword evidence="18" id="KW-1185">Reference proteome</keyword>
<keyword evidence="8 12" id="KW-0798">TonB box</keyword>
<dbReference type="InterPro" id="IPR036942">
    <property type="entry name" value="Beta-barrel_TonB_sf"/>
</dbReference>
<evidence type="ECO:0000256" key="2">
    <source>
        <dbReference type="ARBA" id="ARBA00022448"/>
    </source>
</evidence>
<keyword evidence="5 11" id="KW-0812">Transmembrane</keyword>
<evidence type="ECO:0000256" key="13">
    <source>
        <dbReference type="SAM" id="MobiDB-lite"/>
    </source>
</evidence>
<evidence type="ECO:0000256" key="12">
    <source>
        <dbReference type="RuleBase" id="RU003357"/>
    </source>
</evidence>
<dbReference type="Gene3D" id="2.40.170.20">
    <property type="entry name" value="TonB-dependent receptor, beta-barrel domain"/>
    <property type="match status" value="1"/>
</dbReference>
<feature type="domain" description="TonB-dependent receptor-like beta-barrel" evidence="15">
    <location>
        <begin position="321"/>
        <end position="718"/>
    </location>
</feature>
<dbReference type="RefSeq" id="WP_222825229.1">
    <property type="nucleotide sequence ID" value="NZ_JAHWXP010000003.1"/>
</dbReference>
<evidence type="ECO:0000256" key="14">
    <source>
        <dbReference type="SAM" id="SignalP"/>
    </source>
</evidence>
<proteinExistence type="inferred from homology"/>
<comment type="caution">
    <text evidence="17">The sequence shown here is derived from an EMBL/GenBank/DDBJ whole genome shotgun (WGS) entry which is preliminary data.</text>
</comment>
<evidence type="ECO:0000256" key="4">
    <source>
        <dbReference type="ARBA" id="ARBA00022496"/>
    </source>
</evidence>
<evidence type="ECO:0000256" key="10">
    <source>
        <dbReference type="ARBA" id="ARBA00023237"/>
    </source>
</evidence>
<dbReference type="InterPro" id="IPR039426">
    <property type="entry name" value="TonB-dep_rcpt-like"/>
</dbReference>
<organism evidence="17 18">
    <name type="scientific">Alteriqipengyuania abyssalis</name>
    <dbReference type="NCBI Taxonomy" id="2860200"/>
    <lineage>
        <taxon>Bacteria</taxon>
        <taxon>Pseudomonadati</taxon>
        <taxon>Pseudomonadota</taxon>
        <taxon>Alphaproteobacteria</taxon>
        <taxon>Sphingomonadales</taxon>
        <taxon>Erythrobacteraceae</taxon>
        <taxon>Alteriqipengyuania</taxon>
    </lineage>
</organism>
<protein>
    <submittedName>
        <fullName evidence="17">TonB-dependent receptor</fullName>
    </submittedName>
</protein>
<dbReference type="Proteomes" id="UP000759298">
    <property type="component" value="Unassembled WGS sequence"/>
</dbReference>
<dbReference type="InterPro" id="IPR012910">
    <property type="entry name" value="Plug_dom"/>
</dbReference>
<gene>
    <name evidence="17" type="ORF">KYN89_11725</name>
</gene>
<feature type="region of interest" description="Disordered" evidence="13">
    <location>
        <begin position="25"/>
        <end position="47"/>
    </location>
</feature>
<keyword evidence="3 11" id="KW-1134">Transmembrane beta strand</keyword>
<evidence type="ECO:0000256" key="5">
    <source>
        <dbReference type="ARBA" id="ARBA00022692"/>
    </source>
</evidence>
<dbReference type="SUPFAM" id="SSF56935">
    <property type="entry name" value="Porins"/>
    <property type="match status" value="1"/>
</dbReference>
<keyword evidence="17" id="KW-0675">Receptor</keyword>
<evidence type="ECO:0000259" key="16">
    <source>
        <dbReference type="Pfam" id="PF07715"/>
    </source>
</evidence>
<evidence type="ECO:0000256" key="11">
    <source>
        <dbReference type="PROSITE-ProRule" id="PRU01360"/>
    </source>
</evidence>
<evidence type="ECO:0000256" key="8">
    <source>
        <dbReference type="ARBA" id="ARBA00023077"/>
    </source>
</evidence>
<dbReference type="Pfam" id="PF00593">
    <property type="entry name" value="TonB_dep_Rec_b-barrel"/>
    <property type="match status" value="1"/>
</dbReference>
<comment type="similarity">
    <text evidence="11 12">Belongs to the TonB-dependent receptor family.</text>
</comment>
<evidence type="ECO:0000256" key="3">
    <source>
        <dbReference type="ARBA" id="ARBA00022452"/>
    </source>
</evidence>
<feature type="compositionally biased region" description="Low complexity" evidence="13">
    <location>
        <begin position="25"/>
        <end position="34"/>
    </location>
</feature>